<feature type="compositionally biased region" description="Basic residues" evidence="5">
    <location>
        <begin position="428"/>
        <end position="437"/>
    </location>
</feature>
<dbReference type="OrthoDB" id="1939643at2759"/>
<evidence type="ECO:0000259" key="6">
    <source>
        <dbReference type="Pfam" id="PF11699"/>
    </source>
</evidence>
<dbReference type="InterPro" id="IPR011051">
    <property type="entry name" value="RmlC_Cupin_sf"/>
</dbReference>
<feature type="compositionally biased region" description="Basic residues" evidence="5">
    <location>
        <begin position="324"/>
        <end position="333"/>
    </location>
</feature>
<reference evidence="8 9" key="1">
    <citation type="submission" date="2019-06" db="EMBL/GenBank/DDBJ databases">
        <title>Draft genome sequence of the filamentous fungus Phialemoniopsis curvata isolated from diesel fuel.</title>
        <authorList>
            <person name="Varaljay V.A."/>
            <person name="Lyon W.J."/>
            <person name="Crouch A.L."/>
            <person name="Drake C.E."/>
            <person name="Hollomon J.M."/>
            <person name="Nadeau L.J."/>
            <person name="Nunn H.S."/>
            <person name="Stevenson B.S."/>
            <person name="Bojanowski C.L."/>
            <person name="Crookes-Goodson W.J."/>
        </authorList>
    </citation>
    <scope>NUCLEOTIDE SEQUENCE [LARGE SCALE GENOMIC DNA]</scope>
    <source>
        <strain evidence="8 9">D216</strain>
    </source>
</reference>
<dbReference type="PANTHER" id="PTHR16684:SF11">
    <property type="entry name" value="CENTROMERE PROTEIN C"/>
    <property type="match status" value="1"/>
</dbReference>
<proteinExistence type="inferred from homology"/>
<feature type="compositionally biased region" description="Acidic residues" evidence="5">
    <location>
        <begin position="196"/>
        <end position="214"/>
    </location>
</feature>
<comment type="subcellular location">
    <subcellularLocation>
        <location evidence="1">Nucleus</location>
    </subcellularLocation>
</comment>
<protein>
    <submittedName>
        <fullName evidence="8">Uncharacterized protein</fullName>
    </submittedName>
</protein>
<dbReference type="EMBL" id="SKBQ01000060">
    <property type="protein sequence ID" value="TPX09963.1"/>
    <property type="molecule type" value="Genomic_DNA"/>
</dbReference>
<dbReference type="GO" id="GO:0019237">
    <property type="term" value="F:centromeric DNA binding"/>
    <property type="evidence" value="ECO:0007669"/>
    <property type="project" value="InterPro"/>
</dbReference>
<name>A0A507AQA5_9PEZI</name>
<sequence length="583" mass="63688">MARLQGSQRRSNAPNEHVYALGERGRKTGVTLKDTGVRDEYGMQPIDDIFSSPEKGGNDSDDGEADMDLTTASGPDPATLINGQNGNRLPIPRARSPIKTFLQSPAIRNPAGSSSPNRENDPGQMKAVNRRLNFGAEARHLPRPMANGARTNGASSRFSENRSEDEDDEEEILHGNQGSAAAADGDDSMQMLDAPGDYDEPDAEPEEEQDEDEDAPPHEEAEPASEEDEAPIKPTKRRGRPAKSRAVPEDSEDVSEPAPKRRKPGRSSLNEDQEAQNEATLPKPQGVEMQSKGRGRGRKPAKLAAPGTADEGESSSRQADAPPKAKRGRKRKSSNVGDESVVITRGPPLPKARGLVISRREVPGEAGMVRTRSGRNSFKPLAFWRNEHVEFDQSEVLEDRFGRGKGTSRFVLPAIKEVHRVEEEVAPHKAKSSRRRPAASGGASKRRRAAGDDDGEGDEPAEPWEEDPGEVVGEVVVWRAEHEANPPSLDDELEVTDEQVALSSAAVQTRDVRNGDFRFAKTLSTPYFGAGVVDMPPGSLKRPKNSRKMHMTFFVFTGRVQVTVNETQFRISKGGMWFVPRGQ</sequence>
<feature type="domain" description="Mif2/CENP-C cupin" evidence="6">
    <location>
        <begin position="517"/>
        <end position="582"/>
    </location>
</feature>
<keyword evidence="9" id="KW-1185">Reference proteome</keyword>
<evidence type="ECO:0000256" key="4">
    <source>
        <dbReference type="ARBA" id="ARBA00023242"/>
    </source>
</evidence>
<dbReference type="AlphaFoldDB" id="A0A507AQA5"/>
<dbReference type="GO" id="GO:0051382">
    <property type="term" value="P:kinetochore assembly"/>
    <property type="evidence" value="ECO:0007669"/>
    <property type="project" value="InterPro"/>
</dbReference>
<dbReference type="Pfam" id="PF15624">
    <property type="entry name" value="Mif2_N"/>
    <property type="match status" value="1"/>
</dbReference>
<feature type="compositionally biased region" description="Basic residues" evidence="5">
    <location>
        <begin position="234"/>
        <end position="243"/>
    </location>
</feature>
<feature type="compositionally biased region" description="Acidic residues" evidence="5">
    <location>
        <begin position="452"/>
        <end position="469"/>
    </location>
</feature>
<dbReference type="InterPro" id="IPR014710">
    <property type="entry name" value="RmlC-like_jellyroll"/>
</dbReference>
<evidence type="ECO:0000256" key="5">
    <source>
        <dbReference type="SAM" id="MobiDB-lite"/>
    </source>
</evidence>
<keyword evidence="4" id="KW-0539">Nucleus</keyword>
<dbReference type="STRING" id="1093900.A0A507AQA5"/>
<feature type="region of interest" description="Disordered" evidence="5">
    <location>
        <begin position="1"/>
        <end position="374"/>
    </location>
</feature>
<gene>
    <name evidence="8" type="ORF">E0L32_008810</name>
</gene>
<dbReference type="GO" id="GO:0005634">
    <property type="term" value="C:nucleus"/>
    <property type="evidence" value="ECO:0007669"/>
    <property type="project" value="UniProtKB-SubCell"/>
</dbReference>
<dbReference type="PANTHER" id="PTHR16684">
    <property type="entry name" value="CENTROMERE PROTEIN C"/>
    <property type="match status" value="1"/>
</dbReference>
<dbReference type="InterPro" id="IPR028386">
    <property type="entry name" value="CENP-C/Mif2/cnp3"/>
</dbReference>
<feature type="domain" description="Mif2 N-terminal" evidence="7">
    <location>
        <begin position="18"/>
        <end position="134"/>
    </location>
</feature>
<accession>A0A507AQA5</accession>
<dbReference type="Pfam" id="PF11699">
    <property type="entry name" value="CENP-C_C"/>
    <property type="match status" value="1"/>
</dbReference>
<keyword evidence="3" id="KW-0238">DNA-binding</keyword>
<dbReference type="RefSeq" id="XP_030991674.1">
    <property type="nucleotide sequence ID" value="XM_031143706.1"/>
</dbReference>
<evidence type="ECO:0000256" key="2">
    <source>
        <dbReference type="ARBA" id="ARBA00010291"/>
    </source>
</evidence>
<feature type="compositionally biased region" description="Polar residues" evidence="5">
    <location>
        <begin position="149"/>
        <end position="158"/>
    </location>
</feature>
<feature type="compositionally biased region" description="Polar residues" evidence="5">
    <location>
        <begin position="1"/>
        <end position="14"/>
    </location>
</feature>
<dbReference type="Gene3D" id="2.60.120.10">
    <property type="entry name" value="Jelly Rolls"/>
    <property type="match status" value="1"/>
</dbReference>
<dbReference type="InParanoid" id="A0A507AQA5"/>
<dbReference type="GO" id="GO:0000776">
    <property type="term" value="C:kinetochore"/>
    <property type="evidence" value="ECO:0007669"/>
    <property type="project" value="InterPro"/>
</dbReference>
<dbReference type="GO" id="GO:0051315">
    <property type="term" value="P:attachment of mitotic spindle microtubules to kinetochore"/>
    <property type="evidence" value="ECO:0007669"/>
    <property type="project" value="TreeGrafter"/>
</dbReference>
<dbReference type="InterPro" id="IPR028929">
    <property type="entry name" value="Mif2_N"/>
</dbReference>
<dbReference type="GeneID" id="41976257"/>
<comment type="caution">
    <text evidence="8">The sequence shown here is derived from an EMBL/GenBank/DDBJ whole genome shotgun (WGS) entry which is preliminary data.</text>
</comment>
<evidence type="ECO:0000256" key="3">
    <source>
        <dbReference type="ARBA" id="ARBA00023125"/>
    </source>
</evidence>
<dbReference type="InterPro" id="IPR025974">
    <property type="entry name" value="Mif2/CENP-C_cupin"/>
</dbReference>
<evidence type="ECO:0000313" key="9">
    <source>
        <dbReference type="Proteomes" id="UP000319257"/>
    </source>
</evidence>
<evidence type="ECO:0000259" key="7">
    <source>
        <dbReference type="Pfam" id="PF15624"/>
    </source>
</evidence>
<organism evidence="8 9">
    <name type="scientific">Thyridium curvatum</name>
    <dbReference type="NCBI Taxonomy" id="1093900"/>
    <lineage>
        <taxon>Eukaryota</taxon>
        <taxon>Fungi</taxon>
        <taxon>Dikarya</taxon>
        <taxon>Ascomycota</taxon>
        <taxon>Pezizomycotina</taxon>
        <taxon>Sordariomycetes</taxon>
        <taxon>Sordariomycetidae</taxon>
        <taxon>Thyridiales</taxon>
        <taxon>Thyridiaceae</taxon>
        <taxon>Thyridium</taxon>
    </lineage>
</organism>
<evidence type="ECO:0000256" key="1">
    <source>
        <dbReference type="ARBA" id="ARBA00004123"/>
    </source>
</evidence>
<comment type="similarity">
    <text evidence="2">Belongs to the CENP-C/MIF2 family.</text>
</comment>
<feature type="region of interest" description="Disordered" evidence="5">
    <location>
        <begin position="423"/>
        <end position="470"/>
    </location>
</feature>
<evidence type="ECO:0000313" key="8">
    <source>
        <dbReference type="EMBL" id="TPX09963.1"/>
    </source>
</evidence>
<dbReference type="Proteomes" id="UP000319257">
    <property type="component" value="Unassembled WGS sequence"/>
</dbReference>
<dbReference type="SUPFAM" id="SSF51182">
    <property type="entry name" value="RmlC-like cupins"/>
    <property type="match status" value="1"/>
</dbReference>
<dbReference type="GO" id="GO:0051455">
    <property type="term" value="P:spindle attachment to meiosis I kinetochore"/>
    <property type="evidence" value="ECO:0007669"/>
    <property type="project" value="TreeGrafter"/>
</dbReference>